<keyword evidence="1" id="KW-0472">Membrane</keyword>
<accession>A0A1Y2DR39</accession>
<dbReference type="InParanoid" id="A0A1Y2DR39"/>
<organism evidence="2 3">
    <name type="scientific">Pseudomassariella vexata</name>
    <dbReference type="NCBI Taxonomy" id="1141098"/>
    <lineage>
        <taxon>Eukaryota</taxon>
        <taxon>Fungi</taxon>
        <taxon>Dikarya</taxon>
        <taxon>Ascomycota</taxon>
        <taxon>Pezizomycotina</taxon>
        <taxon>Sordariomycetes</taxon>
        <taxon>Xylariomycetidae</taxon>
        <taxon>Amphisphaeriales</taxon>
        <taxon>Pseudomassariaceae</taxon>
        <taxon>Pseudomassariella</taxon>
    </lineage>
</organism>
<proteinExistence type="predicted"/>
<evidence type="ECO:0000313" key="3">
    <source>
        <dbReference type="Proteomes" id="UP000193689"/>
    </source>
</evidence>
<evidence type="ECO:0000313" key="2">
    <source>
        <dbReference type="EMBL" id="ORY61576.1"/>
    </source>
</evidence>
<dbReference type="Proteomes" id="UP000193689">
    <property type="component" value="Unassembled WGS sequence"/>
</dbReference>
<protein>
    <submittedName>
        <fullName evidence="2">Uncharacterized protein</fullName>
    </submittedName>
</protein>
<gene>
    <name evidence="2" type="ORF">BCR38DRAFT_440573</name>
</gene>
<keyword evidence="1" id="KW-1133">Transmembrane helix</keyword>
<evidence type="ECO:0000256" key="1">
    <source>
        <dbReference type="SAM" id="Phobius"/>
    </source>
</evidence>
<keyword evidence="3" id="KW-1185">Reference proteome</keyword>
<reference evidence="2 3" key="1">
    <citation type="submission" date="2016-07" db="EMBL/GenBank/DDBJ databases">
        <title>Pervasive Adenine N6-methylation of Active Genes in Fungi.</title>
        <authorList>
            <consortium name="DOE Joint Genome Institute"/>
            <person name="Mondo S.J."/>
            <person name="Dannebaum R.O."/>
            <person name="Kuo R.C."/>
            <person name="Labutti K."/>
            <person name="Haridas S."/>
            <person name="Kuo A."/>
            <person name="Salamov A."/>
            <person name="Ahrendt S.R."/>
            <person name="Lipzen A."/>
            <person name="Sullivan W."/>
            <person name="Andreopoulos W.B."/>
            <person name="Clum A."/>
            <person name="Lindquist E."/>
            <person name="Daum C."/>
            <person name="Ramamoorthy G.K."/>
            <person name="Gryganskyi A."/>
            <person name="Culley D."/>
            <person name="Magnuson J.K."/>
            <person name="James T.Y."/>
            <person name="O'Malley M.A."/>
            <person name="Stajich J.E."/>
            <person name="Spatafora J.W."/>
            <person name="Visel A."/>
            <person name="Grigoriev I.V."/>
        </authorList>
    </citation>
    <scope>NUCLEOTIDE SEQUENCE [LARGE SCALE GENOMIC DNA]</scope>
    <source>
        <strain evidence="2 3">CBS 129021</strain>
    </source>
</reference>
<comment type="caution">
    <text evidence="2">The sequence shown here is derived from an EMBL/GenBank/DDBJ whole genome shotgun (WGS) entry which is preliminary data.</text>
</comment>
<dbReference type="AlphaFoldDB" id="A0A1Y2DR39"/>
<dbReference type="RefSeq" id="XP_040713653.1">
    <property type="nucleotide sequence ID" value="XM_040860716.1"/>
</dbReference>
<dbReference type="EMBL" id="MCFJ01000010">
    <property type="protein sequence ID" value="ORY61576.1"/>
    <property type="molecule type" value="Genomic_DNA"/>
</dbReference>
<sequence>MGANQLYSDLPATDGALITAAEADFLEKYHGLIGPKLLRFREKKRRIRQEYCTQRDRLQRQHADELFGLYRDLRMECFESHRLQYLRWRTDLWNVWGQYCYNFHIVSMVIFIALMAWAHDFWVERIKGYWLRQRQRLQSRDLYELHDGELWDLTIMYAAEYGWDAIEDNTGFFLRPDTTNFDPSANEWW</sequence>
<feature type="transmembrane region" description="Helical" evidence="1">
    <location>
        <begin position="101"/>
        <end position="123"/>
    </location>
</feature>
<name>A0A1Y2DR39_9PEZI</name>
<keyword evidence="1" id="KW-0812">Transmembrane</keyword>
<dbReference type="GeneID" id="63776928"/>